<dbReference type="Proteomes" id="UP000270094">
    <property type="component" value="Unassembled WGS sequence"/>
</dbReference>
<gene>
    <name evidence="1" type="ORF">SVUK_LOCUS9906</name>
</gene>
<evidence type="ECO:0000313" key="2">
    <source>
        <dbReference type="Proteomes" id="UP000270094"/>
    </source>
</evidence>
<sequence>MSKKLSEVRKWLRLRKPIEDSDHEERYLRRIENGLGASPIVETSSYVYFGRSMKIENDLKDSAAFKLRKPQTNSRTQTSHLFDSVVPLLYYAAEMCPTLWLRRRLFEQPTER</sequence>
<dbReference type="AlphaFoldDB" id="A0A3P7L6Y4"/>
<accession>A0A3P7L6Y4</accession>
<dbReference type="EMBL" id="UYYB01094736">
    <property type="protein sequence ID" value="VDM74908.1"/>
    <property type="molecule type" value="Genomic_DNA"/>
</dbReference>
<proteinExistence type="predicted"/>
<evidence type="ECO:0000313" key="1">
    <source>
        <dbReference type="EMBL" id="VDM74908.1"/>
    </source>
</evidence>
<protein>
    <submittedName>
        <fullName evidence="1">Uncharacterized protein</fullName>
    </submittedName>
</protein>
<name>A0A3P7L6Y4_STRVU</name>
<reference evidence="1 2" key="1">
    <citation type="submission" date="2018-11" db="EMBL/GenBank/DDBJ databases">
        <authorList>
            <consortium name="Pathogen Informatics"/>
        </authorList>
    </citation>
    <scope>NUCLEOTIDE SEQUENCE [LARGE SCALE GENOMIC DNA]</scope>
</reference>
<organism evidence="1 2">
    <name type="scientific">Strongylus vulgaris</name>
    <name type="common">Blood worm</name>
    <dbReference type="NCBI Taxonomy" id="40348"/>
    <lineage>
        <taxon>Eukaryota</taxon>
        <taxon>Metazoa</taxon>
        <taxon>Ecdysozoa</taxon>
        <taxon>Nematoda</taxon>
        <taxon>Chromadorea</taxon>
        <taxon>Rhabditida</taxon>
        <taxon>Rhabditina</taxon>
        <taxon>Rhabditomorpha</taxon>
        <taxon>Strongyloidea</taxon>
        <taxon>Strongylidae</taxon>
        <taxon>Strongylus</taxon>
    </lineage>
</organism>
<keyword evidence="2" id="KW-1185">Reference proteome</keyword>